<accession>C4ZHJ1</accession>
<proteinExistence type="predicted"/>
<keyword evidence="1" id="KW-0812">Transmembrane</keyword>
<dbReference type="RefSeq" id="WP_012743506.1">
    <property type="nucleotide sequence ID" value="NC_012781.1"/>
</dbReference>
<organism evidence="2 3">
    <name type="scientific">Agathobacter rectalis (strain ATCC 33656 / DSM 3377 / JCM 17463 / KCTC 5835 / VPI 0990)</name>
    <name type="common">Eubacterium rectale</name>
    <dbReference type="NCBI Taxonomy" id="515619"/>
    <lineage>
        <taxon>Bacteria</taxon>
        <taxon>Bacillati</taxon>
        <taxon>Bacillota</taxon>
        <taxon>Clostridia</taxon>
        <taxon>Lachnospirales</taxon>
        <taxon>Lachnospiraceae</taxon>
        <taxon>Agathobacter</taxon>
    </lineage>
</organism>
<protein>
    <submittedName>
        <fullName evidence="2">Uncharacterized protein</fullName>
    </submittedName>
</protein>
<dbReference type="PaxDb" id="515619-EUBREC_2748"/>
<dbReference type="EMBL" id="CP001107">
    <property type="protein sequence ID" value="ACR76478.1"/>
    <property type="molecule type" value="Genomic_DNA"/>
</dbReference>
<dbReference type="KEGG" id="ere:EUBREC_2748"/>
<name>C4ZHJ1_AGARV</name>
<evidence type="ECO:0000313" key="2">
    <source>
        <dbReference type="EMBL" id="ACR76478.1"/>
    </source>
</evidence>
<feature type="transmembrane region" description="Helical" evidence="1">
    <location>
        <begin position="50"/>
        <end position="76"/>
    </location>
</feature>
<keyword evidence="1" id="KW-0472">Membrane</keyword>
<dbReference type="HOGENOM" id="CLU_2069596_0_0_9"/>
<dbReference type="AlphaFoldDB" id="C4ZHJ1"/>
<evidence type="ECO:0000256" key="1">
    <source>
        <dbReference type="SAM" id="Phobius"/>
    </source>
</evidence>
<dbReference type="GeneID" id="86989464"/>
<sequence>MKYIKINSDIHNADSSLLINEIASTIIEPYGKDEFKIEKYEESIPNTKGIITTAVAIDFAIGVVQGLAVNVIAAIVSRAVKKIFTKKEANLIQISVEDSKIIVKSNGDINIEIEVTIE</sequence>
<dbReference type="STRING" id="515619.EUBREC_2748"/>
<dbReference type="Proteomes" id="UP000001477">
    <property type="component" value="Chromosome"/>
</dbReference>
<keyword evidence="1" id="KW-1133">Transmembrane helix</keyword>
<gene>
    <name evidence="2" type="ordered locus">EUBREC_2748</name>
</gene>
<reference evidence="2 3" key="1">
    <citation type="journal article" date="2009" name="Proc. Natl. Acad. Sci. U.S.A.">
        <title>Characterizing a model human gut microbiota composed of members of its two dominant bacterial phyla.</title>
        <authorList>
            <person name="Mahowald M.A."/>
            <person name="Rey F.E."/>
            <person name="Seedorf H."/>
            <person name="Turnbaugh P.J."/>
            <person name="Fulton R.S."/>
            <person name="Wollam A."/>
            <person name="Shah N."/>
            <person name="Wang C."/>
            <person name="Magrini V."/>
            <person name="Wilson R.K."/>
            <person name="Cantarel B.L."/>
            <person name="Coutinho P.M."/>
            <person name="Henrissat B."/>
            <person name="Crock L.W."/>
            <person name="Russell A."/>
            <person name="Verberkmoes N.C."/>
            <person name="Hettich R.L."/>
            <person name="Gordon J.I."/>
        </authorList>
    </citation>
    <scope>NUCLEOTIDE SEQUENCE [LARGE SCALE GENOMIC DNA]</scope>
    <source>
        <strain evidence="3">ATCC 33656 / DSM 3377 / JCM 17463 / KCTC 5835 / LMG 30912 / VPI 0990</strain>
    </source>
</reference>
<evidence type="ECO:0000313" key="3">
    <source>
        <dbReference type="Proteomes" id="UP000001477"/>
    </source>
</evidence>